<dbReference type="PROSITE" id="PS50157">
    <property type="entry name" value="ZINC_FINGER_C2H2_2"/>
    <property type="match status" value="6"/>
</dbReference>
<comment type="subcellular location">
    <subcellularLocation>
        <location evidence="1">Nucleus</location>
    </subcellularLocation>
</comment>
<feature type="domain" description="C2H2-type" evidence="9">
    <location>
        <begin position="265"/>
        <end position="292"/>
    </location>
</feature>
<evidence type="ECO:0000256" key="7">
    <source>
        <dbReference type="PROSITE-ProRule" id="PRU00042"/>
    </source>
</evidence>
<feature type="domain" description="C2H2-type" evidence="9">
    <location>
        <begin position="319"/>
        <end position="346"/>
    </location>
</feature>
<proteinExistence type="predicted"/>
<keyword evidence="3" id="KW-0677">Repeat</keyword>
<dbReference type="InterPro" id="IPR013087">
    <property type="entry name" value="Znf_C2H2_type"/>
</dbReference>
<dbReference type="Pfam" id="PF00096">
    <property type="entry name" value="zf-C2H2"/>
    <property type="match status" value="4"/>
</dbReference>
<accession>A0A1B6MQT4</accession>
<dbReference type="FunFam" id="3.30.160.60:FF:001325">
    <property type="entry name" value="zinc finger protein 200"/>
    <property type="match status" value="1"/>
</dbReference>
<feature type="binding site" evidence="8">
    <location>
        <position position="18"/>
    </location>
    <ligand>
        <name>Zn(2+)</name>
        <dbReference type="ChEBI" id="CHEBI:29105"/>
    </ligand>
</feature>
<evidence type="ECO:0000256" key="5">
    <source>
        <dbReference type="ARBA" id="ARBA00022833"/>
    </source>
</evidence>
<dbReference type="PANTHER" id="PTHR24394">
    <property type="entry name" value="ZINC FINGER PROTEIN"/>
    <property type="match status" value="1"/>
</dbReference>
<organism evidence="11">
    <name type="scientific">Graphocephala atropunctata</name>
    <dbReference type="NCBI Taxonomy" id="36148"/>
    <lineage>
        <taxon>Eukaryota</taxon>
        <taxon>Metazoa</taxon>
        <taxon>Ecdysozoa</taxon>
        <taxon>Arthropoda</taxon>
        <taxon>Hexapoda</taxon>
        <taxon>Insecta</taxon>
        <taxon>Pterygota</taxon>
        <taxon>Neoptera</taxon>
        <taxon>Paraneoptera</taxon>
        <taxon>Hemiptera</taxon>
        <taxon>Auchenorrhyncha</taxon>
        <taxon>Membracoidea</taxon>
        <taxon>Cicadellidae</taxon>
        <taxon>Cicadellinae</taxon>
        <taxon>Cicadellini</taxon>
        <taxon>Graphocephala</taxon>
    </lineage>
</organism>
<name>A0A1B6MQT4_9HEMI</name>
<protein>
    <recommendedName>
        <fullName evidence="12">Protein krueppel</fullName>
    </recommendedName>
</protein>
<gene>
    <name evidence="11" type="ORF">g.2355</name>
</gene>
<feature type="domain" description="C2H2-type" evidence="9">
    <location>
        <begin position="347"/>
        <end position="370"/>
    </location>
</feature>
<evidence type="ECO:0000256" key="8">
    <source>
        <dbReference type="PROSITE-ProRule" id="PRU01263"/>
    </source>
</evidence>
<dbReference type="InterPro" id="IPR012934">
    <property type="entry name" value="Znf_AD"/>
</dbReference>
<evidence type="ECO:0000259" key="9">
    <source>
        <dbReference type="PROSITE" id="PS50157"/>
    </source>
</evidence>
<dbReference type="Gene3D" id="3.40.1800.20">
    <property type="match status" value="1"/>
</dbReference>
<keyword evidence="2 8" id="KW-0479">Metal-binding</keyword>
<dbReference type="PROSITE" id="PS00028">
    <property type="entry name" value="ZINC_FINGER_C2H2_1"/>
    <property type="match status" value="6"/>
</dbReference>
<evidence type="ECO:0008006" key="12">
    <source>
        <dbReference type="Google" id="ProtNLM"/>
    </source>
</evidence>
<evidence type="ECO:0000259" key="10">
    <source>
        <dbReference type="PROSITE" id="PS51915"/>
    </source>
</evidence>
<feature type="domain" description="ZAD" evidence="10">
    <location>
        <begin position="16"/>
        <end position="94"/>
    </location>
</feature>
<dbReference type="SMART" id="SM00868">
    <property type="entry name" value="zf-AD"/>
    <property type="match status" value="1"/>
</dbReference>
<sequence length="405" mass="46714">MSTEWKSKDFNLFSSNLCRLCAKVSNCLSPIFEPRTNREDNRIFLLIKKCLPKLEVHHADSKPQGVCVSCISKLDACDELIESSMAADCTFDEILNSQLSIQDGIANQVLKPSEDCFWIDPTPKNDRDSLNVQPEASVIVVGKMANQCQTAAEQDFVVMLEVKYKDEKIESASFTQGSIADTMTKTLSQEKNDQPVDSAFSYIPSTDKYFLIENPYSDEKALVESYSQREKPNKKIVCKLCGAKFSRVTRLKAHHLALHTNTRPHACDQCDAAFAMRWDLTLHQRLHAGTFQCDFCQKMFPARSKLERHRRTHTGERPFQCPHCEKAFGEKRNLENHIRTHTGERPFQCDICLKTFRVRTHLTDHRRVHSELVQFTCKLCDRSFKWKANYTLHMKMHTRERLPTQ</sequence>
<dbReference type="SUPFAM" id="SSF57667">
    <property type="entry name" value="beta-beta-alpha zinc fingers"/>
    <property type="match status" value="4"/>
</dbReference>
<feature type="binding site" evidence="8">
    <location>
        <position position="21"/>
    </location>
    <ligand>
        <name>Zn(2+)</name>
        <dbReference type="ChEBI" id="CHEBI:29105"/>
    </ligand>
</feature>
<dbReference type="PROSITE" id="PS51915">
    <property type="entry name" value="ZAD"/>
    <property type="match status" value="1"/>
</dbReference>
<dbReference type="FunFam" id="3.30.160.60:FF:000110">
    <property type="entry name" value="Zinc finger protein-like"/>
    <property type="match status" value="1"/>
</dbReference>
<evidence type="ECO:0000256" key="3">
    <source>
        <dbReference type="ARBA" id="ARBA00022737"/>
    </source>
</evidence>
<keyword evidence="5 8" id="KW-0862">Zinc</keyword>
<dbReference type="SMART" id="SM00355">
    <property type="entry name" value="ZnF_C2H2"/>
    <property type="match status" value="6"/>
</dbReference>
<feature type="binding site" evidence="8">
    <location>
        <position position="70"/>
    </location>
    <ligand>
        <name>Zn(2+)</name>
        <dbReference type="ChEBI" id="CHEBI:29105"/>
    </ligand>
</feature>
<dbReference type="SUPFAM" id="SSF57716">
    <property type="entry name" value="Glucocorticoid receptor-like (DNA-binding domain)"/>
    <property type="match status" value="1"/>
</dbReference>
<keyword evidence="6" id="KW-0539">Nucleus</keyword>
<dbReference type="FunFam" id="3.30.160.60:FF:000557">
    <property type="entry name" value="zinc finger and SCAN domain-containing protein 29"/>
    <property type="match status" value="1"/>
</dbReference>
<dbReference type="EMBL" id="GEBQ01001695">
    <property type="protein sequence ID" value="JAT38282.1"/>
    <property type="molecule type" value="Transcribed_RNA"/>
</dbReference>
<dbReference type="InterPro" id="IPR036236">
    <property type="entry name" value="Znf_C2H2_sf"/>
</dbReference>
<dbReference type="Gene3D" id="3.30.160.60">
    <property type="entry name" value="Classic Zinc Finger"/>
    <property type="match status" value="5"/>
</dbReference>
<dbReference type="FunFam" id="3.30.160.60:FF:000744">
    <property type="entry name" value="zinc finger E-box-binding homeobox 1"/>
    <property type="match status" value="1"/>
</dbReference>
<feature type="domain" description="C2H2-type" evidence="9">
    <location>
        <begin position="291"/>
        <end position="318"/>
    </location>
</feature>
<dbReference type="GO" id="GO:0000981">
    <property type="term" value="F:DNA-binding transcription factor activity, RNA polymerase II-specific"/>
    <property type="evidence" value="ECO:0007669"/>
    <property type="project" value="TreeGrafter"/>
</dbReference>
<dbReference type="AlphaFoldDB" id="A0A1B6MQT4"/>
<evidence type="ECO:0000256" key="1">
    <source>
        <dbReference type="ARBA" id="ARBA00004123"/>
    </source>
</evidence>
<keyword evidence="4 7" id="KW-0863">Zinc-finger</keyword>
<evidence type="ECO:0000256" key="4">
    <source>
        <dbReference type="ARBA" id="ARBA00022771"/>
    </source>
</evidence>
<feature type="domain" description="C2H2-type" evidence="9">
    <location>
        <begin position="236"/>
        <end position="264"/>
    </location>
</feature>
<feature type="domain" description="C2H2-type" evidence="9">
    <location>
        <begin position="375"/>
        <end position="402"/>
    </location>
</feature>
<dbReference type="PANTHER" id="PTHR24394:SF29">
    <property type="entry name" value="MYONEURIN"/>
    <property type="match status" value="1"/>
</dbReference>
<reference evidence="11" key="1">
    <citation type="submission" date="2015-11" db="EMBL/GenBank/DDBJ databases">
        <title>De novo transcriptome assembly of four potential Pierce s Disease insect vectors from Arizona vineyards.</title>
        <authorList>
            <person name="Tassone E.E."/>
        </authorList>
    </citation>
    <scope>NUCLEOTIDE SEQUENCE</scope>
</reference>
<evidence type="ECO:0000256" key="6">
    <source>
        <dbReference type="ARBA" id="ARBA00023242"/>
    </source>
</evidence>
<dbReference type="GO" id="GO:0008270">
    <property type="term" value="F:zinc ion binding"/>
    <property type="evidence" value="ECO:0007669"/>
    <property type="project" value="UniProtKB-UniRule"/>
</dbReference>
<dbReference type="GO" id="GO:0005634">
    <property type="term" value="C:nucleus"/>
    <property type="evidence" value="ECO:0007669"/>
    <property type="project" value="UniProtKB-SubCell"/>
</dbReference>
<feature type="binding site" evidence="8">
    <location>
        <position position="67"/>
    </location>
    <ligand>
        <name>Zn(2+)</name>
        <dbReference type="ChEBI" id="CHEBI:29105"/>
    </ligand>
</feature>
<evidence type="ECO:0000256" key="2">
    <source>
        <dbReference type="ARBA" id="ARBA00022723"/>
    </source>
</evidence>
<evidence type="ECO:0000313" key="11">
    <source>
        <dbReference type="EMBL" id="JAT38282.1"/>
    </source>
</evidence>